<evidence type="ECO:0000256" key="8">
    <source>
        <dbReference type="ARBA" id="ARBA00022833"/>
    </source>
</evidence>
<dbReference type="NCBIfam" id="TIGR02821">
    <property type="entry name" value="fghA_ester_D"/>
    <property type="match status" value="1"/>
</dbReference>
<sequence length="1007" mass="105939">MPSLPLVGGALALAAAAAAQCVEPVRGGRPPLAEGCLVVYVDVGTNIGVQLRKFFQPEHYPGSKVMPVFARSFPTDENVRRGSRPCAFGFEANPTHTARLRQLEAAYNAAGHRLSIATETAVGTAEGNTTFFFTGSRMTDMAASTMQNVWLRRGGKRVLQATVRTIDLAHWLRAEVFARSEAARPGAVVIMKLDIEGSEASVLPWLAQCGALCGLGPTMIEEHARLAEDKAAYLRAVGPFIRAASTRSLQALAGVMRAAPGERCTFEPLLVDDEFYLLDNGATGKINLDRAFGISRITQRAPFPKPLPLSAGGRAEGPAAPWPDWAAIAWRAKEPLSIEEVYVAPPKAGEVRVRVIANALCHTDTYTLDGHDPEGLFPCILGHEAGAVVIDVGEGVTSLVPGDHVIPCYTPECREPSCIFCASPKTNLCPKIRSTQGKGLMPDGTSRFTSVRTGEKLYHFMGCSTFSEVTVLSEISCAKIDKDAPLAQVCLLGCGVSTGWGAVWNTCKVEAGSSVAVFGLGAVGLAVVQAAKIAGARAIYAIDTNASKFEAARALGATDCIDPSGLPDGQTATQALVAKTTWGVDFTFDCTGNTGVMRGALEAAHRGWGVSCVIGVAASGHEIATRPFQLVTGRTWKGTAFGGWKSRTHVPQLVARVQRGELSVEPFISLTLDGIEATGEAVKALHSGAILRAVVRYAPDPAPAPGGAPVPARGLRLVSSVSLHGGRQLRFVHPSAACGCEMTFSLYLPPQHASAGPGGSREPSVPIPTIVWLSGLTCTDENAVQKGGFQALAAARGMAVLYPDTSPRGVPLPGDADTWDFGQSAGFYLDASAAPWSTHYKMESYLMDELLPLATSAFGLGKCGVSGHSMGGHGALTLALRHRGVFESVSAVAPICAPTECPWGRKAFEGYLGSVDAGKAHDACCLIRAAAGAHDGARKLPLLCDFGAADKFLTEQLKPAALKEACAAANWPLTLRYHAGSDHSYFFVASVFADHVAWHAQALGTAP</sequence>
<dbReference type="EMBL" id="JAGTXO010000003">
    <property type="protein sequence ID" value="KAG8469003.1"/>
    <property type="molecule type" value="Genomic_DNA"/>
</dbReference>
<dbReference type="InterPro" id="IPR013149">
    <property type="entry name" value="ADH-like_C"/>
</dbReference>
<keyword evidence="10" id="KW-0520">NAD</keyword>
<proteinExistence type="inferred from homology"/>
<dbReference type="InterPro" id="IPR014183">
    <property type="entry name" value="ADH_3"/>
</dbReference>
<evidence type="ECO:0000313" key="15">
    <source>
        <dbReference type="EMBL" id="KAG8469003.1"/>
    </source>
</evidence>
<accession>A0A8J5XPC0</accession>
<dbReference type="GO" id="GO:0052689">
    <property type="term" value="F:carboxylic ester hydrolase activity"/>
    <property type="evidence" value="ECO:0007669"/>
    <property type="project" value="UniProtKB-KW"/>
</dbReference>
<evidence type="ECO:0000259" key="13">
    <source>
        <dbReference type="Pfam" id="PF00107"/>
    </source>
</evidence>
<dbReference type="EC" id="3.1.2.12" evidence="3"/>
<dbReference type="Gene3D" id="3.90.180.10">
    <property type="entry name" value="Medium-chain alcohol dehydrogenases, catalytic domain"/>
    <property type="match status" value="1"/>
</dbReference>
<comment type="similarity">
    <text evidence="2">Belongs to the esterase D family.</text>
</comment>
<dbReference type="SUPFAM" id="SSF50129">
    <property type="entry name" value="GroES-like"/>
    <property type="match status" value="1"/>
</dbReference>
<evidence type="ECO:0000256" key="3">
    <source>
        <dbReference type="ARBA" id="ARBA00012479"/>
    </source>
</evidence>
<dbReference type="GO" id="GO:0018738">
    <property type="term" value="F:S-formylglutathione hydrolase activity"/>
    <property type="evidence" value="ECO:0007669"/>
    <property type="project" value="UniProtKB-EC"/>
</dbReference>
<evidence type="ECO:0000256" key="4">
    <source>
        <dbReference type="ARBA" id="ARBA00016774"/>
    </source>
</evidence>
<evidence type="ECO:0000256" key="7">
    <source>
        <dbReference type="ARBA" id="ARBA00022801"/>
    </source>
</evidence>
<comment type="cofactor">
    <cofactor evidence="1">
        <name>Zn(2+)</name>
        <dbReference type="ChEBI" id="CHEBI:29105"/>
    </cofactor>
</comment>
<feature type="active site" description="Charge relay system" evidence="11">
    <location>
        <position position="983"/>
    </location>
</feature>
<dbReference type="SUPFAM" id="SSF51735">
    <property type="entry name" value="NAD(P)-binding Rossmann-fold domains"/>
    <property type="match status" value="1"/>
</dbReference>
<feature type="active site" description="Charge relay system" evidence="11">
    <location>
        <position position="869"/>
    </location>
</feature>
<keyword evidence="7" id="KW-0378">Hydrolase</keyword>
<dbReference type="FunFam" id="3.40.50.720:FF:000003">
    <property type="entry name" value="S-(hydroxymethyl)glutathione dehydrogenase"/>
    <property type="match status" value="1"/>
</dbReference>
<dbReference type="Proteomes" id="UP000751190">
    <property type="component" value="Unassembled WGS sequence"/>
</dbReference>
<keyword evidence="16" id="KW-1185">Reference proteome</keyword>
<dbReference type="InterPro" id="IPR029063">
    <property type="entry name" value="SAM-dependent_MTases_sf"/>
</dbReference>
<feature type="chain" id="PRO_5035307848" description="S-formylglutathione hydrolase" evidence="12">
    <location>
        <begin position="28"/>
        <end position="1007"/>
    </location>
</feature>
<keyword evidence="8" id="KW-0862">Zinc</keyword>
<feature type="domain" description="Alcohol dehydrogenase-like C-terminal" evidence="13">
    <location>
        <begin position="522"/>
        <end position="656"/>
    </location>
</feature>
<dbReference type="PANTHER" id="PTHR43880">
    <property type="entry name" value="ALCOHOL DEHYDROGENASE"/>
    <property type="match status" value="1"/>
</dbReference>
<dbReference type="Pfam" id="PF00756">
    <property type="entry name" value="Esterase"/>
    <property type="match status" value="1"/>
</dbReference>
<feature type="signal peptide" evidence="12">
    <location>
        <begin position="1"/>
        <end position="27"/>
    </location>
</feature>
<dbReference type="CDD" id="cd08300">
    <property type="entry name" value="alcohol_DH_class_III"/>
    <property type="match status" value="1"/>
</dbReference>
<keyword evidence="12" id="KW-0732">Signal</keyword>
<evidence type="ECO:0000256" key="5">
    <source>
        <dbReference type="ARBA" id="ARBA00022487"/>
    </source>
</evidence>
<evidence type="ECO:0000256" key="9">
    <source>
        <dbReference type="ARBA" id="ARBA00023002"/>
    </source>
</evidence>
<dbReference type="Pfam" id="PF08240">
    <property type="entry name" value="ADH_N"/>
    <property type="match status" value="1"/>
</dbReference>
<evidence type="ECO:0000256" key="12">
    <source>
        <dbReference type="SAM" id="SignalP"/>
    </source>
</evidence>
<evidence type="ECO:0000313" key="16">
    <source>
        <dbReference type="Proteomes" id="UP000751190"/>
    </source>
</evidence>
<dbReference type="GO" id="GO:0008270">
    <property type="term" value="F:zinc ion binding"/>
    <property type="evidence" value="ECO:0007669"/>
    <property type="project" value="InterPro"/>
</dbReference>
<dbReference type="InterPro" id="IPR013154">
    <property type="entry name" value="ADH-like_N"/>
</dbReference>
<dbReference type="OrthoDB" id="10006218at2759"/>
<dbReference type="GO" id="GO:0005829">
    <property type="term" value="C:cytosol"/>
    <property type="evidence" value="ECO:0007669"/>
    <property type="project" value="TreeGrafter"/>
</dbReference>
<feature type="active site" description="Charge relay system" evidence="11">
    <location>
        <position position="950"/>
    </location>
</feature>
<name>A0A8J5XPC0_DIALT</name>
<keyword evidence="6" id="KW-0479">Metal-binding</keyword>
<protein>
    <recommendedName>
        <fullName evidence="4">S-formylglutathione hydrolase</fullName>
        <ecNumber evidence="3">3.1.2.12</ecNumber>
    </recommendedName>
</protein>
<dbReference type="Gene3D" id="3.40.50.1820">
    <property type="entry name" value="alpha/beta hydrolase"/>
    <property type="match status" value="1"/>
</dbReference>
<dbReference type="Gene3D" id="3.40.50.150">
    <property type="entry name" value="Vaccinia Virus protein VP39"/>
    <property type="match status" value="1"/>
</dbReference>
<dbReference type="InterPro" id="IPR014186">
    <property type="entry name" value="S-formylglutathione_hydrol"/>
</dbReference>
<keyword evidence="5" id="KW-0719">Serine esterase</keyword>
<gene>
    <name evidence="15" type="ORF">KFE25_007521</name>
</gene>
<keyword evidence="9" id="KW-0560">Oxidoreductase</keyword>
<dbReference type="FunFam" id="3.90.180.10:FF:000067">
    <property type="entry name" value="alcohol dehydrogenase 1-like isoform X1"/>
    <property type="match status" value="1"/>
</dbReference>
<dbReference type="PANTHER" id="PTHR43880:SF12">
    <property type="entry name" value="ALCOHOL DEHYDROGENASE CLASS-3"/>
    <property type="match status" value="1"/>
</dbReference>
<evidence type="ECO:0000256" key="11">
    <source>
        <dbReference type="PIRSR" id="PIRSR614186-1"/>
    </source>
</evidence>
<evidence type="ECO:0000256" key="10">
    <source>
        <dbReference type="ARBA" id="ARBA00023027"/>
    </source>
</evidence>
<dbReference type="InterPro" id="IPR029058">
    <property type="entry name" value="AB_hydrolase_fold"/>
</dbReference>
<dbReference type="InterPro" id="IPR036291">
    <property type="entry name" value="NAD(P)-bd_dom_sf"/>
</dbReference>
<organism evidence="15 16">
    <name type="scientific">Diacronema lutheri</name>
    <name type="common">Unicellular marine alga</name>
    <name type="synonym">Monochrysis lutheri</name>
    <dbReference type="NCBI Taxonomy" id="2081491"/>
    <lineage>
        <taxon>Eukaryota</taxon>
        <taxon>Haptista</taxon>
        <taxon>Haptophyta</taxon>
        <taxon>Pavlovophyceae</taxon>
        <taxon>Pavlovales</taxon>
        <taxon>Pavlovaceae</taxon>
        <taxon>Diacronema</taxon>
    </lineage>
</organism>
<dbReference type="GO" id="GO:0046294">
    <property type="term" value="P:formaldehyde catabolic process"/>
    <property type="evidence" value="ECO:0007669"/>
    <property type="project" value="InterPro"/>
</dbReference>
<comment type="caution">
    <text evidence="15">The sequence shown here is derived from an EMBL/GenBank/DDBJ whole genome shotgun (WGS) entry which is preliminary data.</text>
</comment>
<dbReference type="Pfam" id="PF00107">
    <property type="entry name" value="ADH_zinc_N"/>
    <property type="match status" value="1"/>
</dbReference>
<reference evidence="15" key="1">
    <citation type="submission" date="2021-05" db="EMBL/GenBank/DDBJ databases">
        <title>The genome of the haptophyte Pavlova lutheri (Diacronema luteri, Pavlovales) - a model for lipid biosynthesis in eukaryotic algae.</title>
        <authorList>
            <person name="Hulatt C.J."/>
            <person name="Posewitz M.C."/>
        </authorList>
    </citation>
    <scope>NUCLEOTIDE SEQUENCE</scope>
    <source>
        <strain evidence="15">NIVA-4/92</strain>
    </source>
</reference>
<evidence type="ECO:0000259" key="14">
    <source>
        <dbReference type="Pfam" id="PF08240"/>
    </source>
</evidence>
<feature type="domain" description="Alcohol dehydrogenase-like N-terminal" evidence="14">
    <location>
        <begin position="348"/>
        <end position="441"/>
    </location>
</feature>
<evidence type="ECO:0000256" key="6">
    <source>
        <dbReference type="ARBA" id="ARBA00022723"/>
    </source>
</evidence>
<dbReference type="InterPro" id="IPR011032">
    <property type="entry name" value="GroES-like_sf"/>
</dbReference>
<evidence type="ECO:0000256" key="1">
    <source>
        <dbReference type="ARBA" id="ARBA00001947"/>
    </source>
</evidence>
<dbReference type="SUPFAM" id="SSF53474">
    <property type="entry name" value="alpha/beta-Hydrolases"/>
    <property type="match status" value="1"/>
</dbReference>
<dbReference type="GO" id="GO:0051903">
    <property type="term" value="F:S-(hydroxymethyl)glutathione dehydrogenase [NAD(P)+] activity"/>
    <property type="evidence" value="ECO:0007669"/>
    <property type="project" value="InterPro"/>
</dbReference>
<evidence type="ECO:0000256" key="2">
    <source>
        <dbReference type="ARBA" id="ARBA00005622"/>
    </source>
</evidence>
<dbReference type="Gene3D" id="3.40.50.720">
    <property type="entry name" value="NAD(P)-binding Rossmann-like Domain"/>
    <property type="match status" value="1"/>
</dbReference>
<dbReference type="InterPro" id="IPR000801">
    <property type="entry name" value="Esterase-like"/>
</dbReference>
<dbReference type="AlphaFoldDB" id="A0A8J5XPC0"/>